<reference evidence="2" key="1">
    <citation type="journal article" date="2018" name="BMC Genomics">
        <title>Genomic insights into host adaptation between the wheat stripe rust pathogen (Puccinia striiformis f. sp. tritici) and the barley stripe rust pathogen (Puccinia striiformis f. sp. hordei).</title>
        <authorList>
            <person name="Xia C."/>
            <person name="Wang M."/>
            <person name="Yin C."/>
            <person name="Cornejo O.E."/>
            <person name="Hulbert S.H."/>
            <person name="Chen X."/>
        </authorList>
    </citation>
    <scope>NUCLEOTIDE SEQUENCE [LARGE SCALE GENOMIC DNA]</scope>
    <source>
        <strain evidence="2">93-210</strain>
    </source>
</reference>
<organism evidence="1 2">
    <name type="scientific">Puccinia striiformis f. sp. tritici</name>
    <dbReference type="NCBI Taxonomy" id="168172"/>
    <lineage>
        <taxon>Eukaryota</taxon>
        <taxon>Fungi</taxon>
        <taxon>Dikarya</taxon>
        <taxon>Basidiomycota</taxon>
        <taxon>Pucciniomycotina</taxon>
        <taxon>Pucciniomycetes</taxon>
        <taxon>Pucciniales</taxon>
        <taxon>Pucciniaceae</taxon>
        <taxon>Puccinia</taxon>
    </lineage>
</organism>
<dbReference type="Proteomes" id="UP001060170">
    <property type="component" value="Chromosome 8"/>
</dbReference>
<reference evidence="2" key="2">
    <citation type="journal article" date="2018" name="Mol. Plant Microbe Interact.">
        <title>Genome sequence resources for the wheat stripe rust pathogen (Puccinia striiformis f. sp. tritici) and the barley stripe rust pathogen (Puccinia striiformis f. sp. hordei).</title>
        <authorList>
            <person name="Xia C."/>
            <person name="Wang M."/>
            <person name="Yin C."/>
            <person name="Cornejo O.E."/>
            <person name="Hulbert S.H."/>
            <person name="Chen X."/>
        </authorList>
    </citation>
    <scope>NUCLEOTIDE SEQUENCE [LARGE SCALE GENOMIC DNA]</scope>
    <source>
        <strain evidence="2">93-210</strain>
    </source>
</reference>
<dbReference type="EMBL" id="CM045872">
    <property type="protein sequence ID" value="KAI7949208.1"/>
    <property type="molecule type" value="Genomic_DNA"/>
</dbReference>
<gene>
    <name evidence="1" type="ORF">MJO28_008029</name>
</gene>
<reference evidence="1 2" key="3">
    <citation type="journal article" date="2022" name="Microbiol. Spectr.">
        <title>Folding features and dynamics of 3D genome architecture in plant fungal pathogens.</title>
        <authorList>
            <person name="Xia C."/>
        </authorList>
    </citation>
    <scope>NUCLEOTIDE SEQUENCE [LARGE SCALE GENOMIC DNA]</scope>
    <source>
        <strain evidence="1 2">93-210</strain>
    </source>
</reference>
<proteinExistence type="predicted"/>
<name>A0ACC0EAV0_9BASI</name>
<sequence>MITAVSKEENSKALEECCTPWATGHTDSGIQRSETLILVSLIPLSKPPIHVPSLSMGAKYSSASRNLFSLTFLLGFIGPTLCVLTTQELEQLTFSHFITSLHGSESEFYKHSTTSASPHKIGQSESQISLQVIMPYKAVIYIDQQVYVANEIGSLGGRPCTTALGMLWGQSGSMILRYQKLLALHRDLSDQVEEPLTRCLAHMPIDLTESAAGELAWSMSHLRAIVWDILKTSSGSGEPENHNGSGQRCRRCGRHGQAVSDFYAETEEAFAILLKSANNRRRTASEDSQSTTTATIYELNDLLVNFLIICERHELASGSWYNDLVNRKGGAQVIYNYLLRRFPVLSARIGVSVTYLNSDLKLALQESPFTEELQGLLKHFDSGWQTLARLHLGNQLAAFRYYFPKVPLQEKFIKIASLDTLNYSEKRVRRLTLSLVKKICRSHMIDSTPLRQDIIKYKLLHGMLRLIIRYHTTEYPMAQNLMIRSLSKFWEELRSFDETIMLLSDVLKLVYIRYGETLRKISMVQRKQEALRSQASKMVFLTDLNRKNLPSMFSVFGNLNGVASINLSATDDFVGIGHALYRLRGLFQPYHEGEIPTTLKKHPRIPAFGPMIENILKRIQTIATLPILDQLSELECLLLKPELYWN</sequence>
<accession>A0ACC0EAV0</accession>
<comment type="caution">
    <text evidence="1">The sequence shown here is derived from an EMBL/GenBank/DDBJ whole genome shotgun (WGS) entry which is preliminary data.</text>
</comment>
<protein>
    <submittedName>
        <fullName evidence="1">Uncharacterized protein</fullName>
    </submittedName>
</protein>
<keyword evidence="2" id="KW-1185">Reference proteome</keyword>
<evidence type="ECO:0000313" key="1">
    <source>
        <dbReference type="EMBL" id="KAI7949208.1"/>
    </source>
</evidence>
<evidence type="ECO:0000313" key="2">
    <source>
        <dbReference type="Proteomes" id="UP001060170"/>
    </source>
</evidence>